<dbReference type="PANTHER" id="PTHR47019">
    <property type="entry name" value="LIPID II FLIPPASE MURJ"/>
    <property type="match status" value="1"/>
</dbReference>
<keyword evidence="4" id="KW-0133">Cell shape</keyword>
<dbReference type="NCBIfam" id="TIGR01695">
    <property type="entry name" value="murJ_mviN"/>
    <property type="match status" value="1"/>
</dbReference>
<evidence type="ECO:0000256" key="6">
    <source>
        <dbReference type="ARBA" id="ARBA00022989"/>
    </source>
</evidence>
<gene>
    <name evidence="9" type="primary">murJ</name>
    <name evidence="9" type="ORF">G3T38_07420</name>
</gene>
<feature type="transmembrane region" description="Helical" evidence="8">
    <location>
        <begin position="494"/>
        <end position="512"/>
    </location>
</feature>
<dbReference type="InterPro" id="IPR051050">
    <property type="entry name" value="Lipid_II_flippase_MurJ/MviN"/>
</dbReference>
<feature type="transmembrane region" description="Helical" evidence="8">
    <location>
        <begin position="360"/>
        <end position="381"/>
    </location>
</feature>
<dbReference type="GO" id="GO:0008360">
    <property type="term" value="P:regulation of cell shape"/>
    <property type="evidence" value="ECO:0007669"/>
    <property type="project" value="UniProtKB-KW"/>
</dbReference>
<dbReference type="EMBL" id="JAAGXA010000004">
    <property type="protein sequence ID" value="NEN78102.1"/>
    <property type="molecule type" value="Genomic_DNA"/>
</dbReference>
<feature type="transmembrane region" description="Helical" evidence="8">
    <location>
        <begin position="421"/>
        <end position="443"/>
    </location>
</feature>
<dbReference type="Pfam" id="PF03023">
    <property type="entry name" value="MurJ"/>
    <property type="match status" value="1"/>
</dbReference>
<evidence type="ECO:0000256" key="4">
    <source>
        <dbReference type="ARBA" id="ARBA00022960"/>
    </source>
</evidence>
<evidence type="ECO:0000313" key="10">
    <source>
        <dbReference type="Proteomes" id="UP000468687"/>
    </source>
</evidence>
<dbReference type="GO" id="GO:0005886">
    <property type="term" value="C:plasma membrane"/>
    <property type="evidence" value="ECO:0007669"/>
    <property type="project" value="UniProtKB-SubCell"/>
</dbReference>
<organism evidence="9 10">
    <name type="scientific">Nocardioides zeae</name>
    <dbReference type="NCBI Taxonomy" id="1457234"/>
    <lineage>
        <taxon>Bacteria</taxon>
        <taxon>Bacillati</taxon>
        <taxon>Actinomycetota</taxon>
        <taxon>Actinomycetes</taxon>
        <taxon>Propionibacteriales</taxon>
        <taxon>Nocardioidaceae</taxon>
        <taxon>Nocardioides</taxon>
    </lineage>
</organism>
<keyword evidence="5" id="KW-0573">Peptidoglycan synthesis</keyword>
<feature type="transmembrane region" description="Helical" evidence="8">
    <location>
        <begin position="123"/>
        <end position="141"/>
    </location>
</feature>
<keyword evidence="3 8" id="KW-0812">Transmembrane</keyword>
<dbReference type="PRINTS" id="PR01806">
    <property type="entry name" value="VIRFACTRMVIN"/>
</dbReference>
<feature type="transmembrane region" description="Helical" evidence="8">
    <location>
        <begin position="276"/>
        <end position="299"/>
    </location>
</feature>
<evidence type="ECO:0000313" key="9">
    <source>
        <dbReference type="EMBL" id="NEN78102.1"/>
    </source>
</evidence>
<reference evidence="9 10" key="1">
    <citation type="journal article" date="2014" name="Int. J. Syst. Evol. Microbiol.">
        <title>Nocardioides zeae sp. nov., isolated from the stem of Zea mays.</title>
        <authorList>
            <person name="Glaeser S.P."/>
            <person name="McInroy J.A."/>
            <person name="Busse H.J."/>
            <person name="Kampfer P."/>
        </authorList>
    </citation>
    <scope>NUCLEOTIDE SEQUENCE [LARGE SCALE GENOMIC DNA]</scope>
    <source>
        <strain evidence="9 10">JCM 30728</strain>
    </source>
</reference>
<name>A0A6P0HHD6_9ACTN</name>
<evidence type="ECO:0000256" key="1">
    <source>
        <dbReference type="ARBA" id="ARBA00004651"/>
    </source>
</evidence>
<evidence type="ECO:0000256" key="3">
    <source>
        <dbReference type="ARBA" id="ARBA00022692"/>
    </source>
</evidence>
<feature type="transmembrane region" description="Helical" evidence="8">
    <location>
        <begin position="235"/>
        <end position="256"/>
    </location>
</feature>
<dbReference type="PANTHER" id="PTHR47019:SF1">
    <property type="entry name" value="LIPID II FLIPPASE MURJ"/>
    <property type="match status" value="1"/>
</dbReference>
<protein>
    <submittedName>
        <fullName evidence="9">Murein biosynthesis integral membrane protein MurJ</fullName>
    </submittedName>
</protein>
<feature type="transmembrane region" description="Helical" evidence="8">
    <location>
        <begin position="80"/>
        <end position="103"/>
    </location>
</feature>
<feature type="transmembrane region" description="Helical" evidence="8">
    <location>
        <begin position="153"/>
        <end position="174"/>
    </location>
</feature>
<accession>A0A6P0HHD6</accession>
<dbReference type="GO" id="GO:0034204">
    <property type="term" value="P:lipid translocation"/>
    <property type="evidence" value="ECO:0007669"/>
    <property type="project" value="TreeGrafter"/>
</dbReference>
<dbReference type="AlphaFoldDB" id="A0A6P0HHD6"/>
<keyword evidence="10" id="KW-1185">Reference proteome</keyword>
<feature type="transmembrane region" description="Helical" evidence="8">
    <location>
        <begin position="12"/>
        <end position="35"/>
    </location>
</feature>
<comment type="caution">
    <text evidence="9">The sequence shown here is derived from an EMBL/GenBank/DDBJ whole genome shotgun (WGS) entry which is preliminary data.</text>
</comment>
<sequence>MAAGTIVSRLSGYVRGILLVAALGTKLHADIFAIANTIPNMVYILLAGGIFNAVLVPQLVRALKNDEDGGAAYVNRIVTLAVLFLGTVTVLLVVAAPWVMSIYLDDRFNGPELAAQRDSAVAFARYCLPQVFFYGMFVLVGQILNSRGRFGPMMWAPIANNVISVAVLAVYLLVFGPVAPDALSSAFSPHQELLLGLGSTLGIVAQFAILVPYLRKAGVSIRPRFDFVGTGLGHTFKLASWTIAFVVVNQAAYTVVVRLASSGTVAGDDGTGYTVYSNALLIMMVPHSVVTVSLTTAILPRLSAAAADSELGSLASTLSATLRTTLSFIVPAAAIVVVAAPSLANVIWAYGAARDDYESFIPTLVLFAPAIVLFTVHYMMLRGFYALEQTRRVFWIQCVIAVVNVSVALLLVHAATAENTAPALVVAYGVAYGAGALVSYSVLSRTVGGLGTARTLAFGVRLLVAVGIASGIAWGLRLLLEEHLALGSAKLEAIVTLPLLAAVLGGLVVLLARLLRITEVNEVVDAVVSRVRPARRR</sequence>
<evidence type="ECO:0000256" key="7">
    <source>
        <dbReference type="ARBA" id="ARBA00023136"/>
    </source>
</evidence>
<feature type="transmembrane region" description="Helical" evidence="8">
    <location>
        <begin position="194"/>
        <end position="214"/>
    </location>
</feature>
<comment type="subcellular location">
    <subcellularLocation>
        <location evidence="1">Cell membrane</location>
        <topology evidence="1">Multi-pass membrane protein</topology>
    </subcellularLocation>
</comment>
<feature type="transmembrane region" description="Helical" evidence="8">
    <location>
        <begin position="455"/>
        <end position="474"/>
    </location>
</feature>
<feature type="transmembrane region" description="Helical" evidence="8">
    <location>
        <begin position="393"/>
        <end position="415"/>
    </location>
</feature>
<dbReference type="Proteomes" id="UP000468687">
    <property type="component" value="Unassembled WGS sequence"/>
</dbReference>
<evidence type="ECO:0000256" key="8">
    <source>
        <dbReference type="SAM" id="Phobius"/>
    </source>
</evidence>
<dbReference type="GO" id="GO:0015648">
    <property type="term" value="F:lipid-linked peptidoglycan transporter activity"/>
    <property type="evidence" value="ECO:0007669"/>
    <property type="project" value="TreeGrafter"/>
</dbReference>
<proteinExistence type="predicted"/>
<dbReference type="GO" id="GO:0009252">
    <property type="term" value="P:peptidoglycan biosynthetic process"/>
    <property type="evidence" value="ECO:0007669"/>
    <property type="project" value="UniProtKB-KW"/>
</dbReference>
<feature type="transmembrane region" description="Helical" evidence="8">
    <location>
        <begin position="41"/>
        <end position="60"/>
    </location>
</feature>
<keyword evidence="2" id="KW-1003">Cell membrane</keyword>
<evidence type="ECO:0000256" key="5">
    <source>
        <dbReference type="ARBA" id="ARBA00022984"/>
    </source>
</evidence>
<keyword evidence="6 8" id="KW-1133">Transmembrane helix</keyword>
<feature type="transmembrane region" description="Helical" evidence="8">
    <location>
        <begin position="320"/>
        <end position="340"/>
    </location>
</feature>
<keyword evidence="7 8" id="KW-0472">Membrane</keyword>
<evidence type="ECO:0000256" key="2">
    <source>
        <dbReference type="ARBA" id="ARBA00022475"/>
    </source>
</evidence>
<dbReference type="InterPro" id="IPR004268">
    <property type="entry name" value="MurJ"/>
</dbReference>